<keyword evidence="12" id="KW-1185">Reference proteome</keyword>
<comment type="subcellular location">
    <subcellularLocation>
        <location evidence="1">Endoplasmic reticulum membrane</location>
        <topology evidence="1">Multi-pass membrane protein</topology>
    </subcellularLocation>
</comment>
<name>A0AAD9J7S4_9ANNE</name>
<dbReference type="Pfam" id="PF11779">
    <property type="entry name" value="SPT_ssu-like"/>
    <property type="match status" value="1"/>
</dbReference>
<organism evidence="11 12">
    <name type="scientific">Paralvinella palmiformis</name>
    <dbReference type="NCBI Taxonomy" id="53620"/>
    <lineage>
        <taxon>Eukaryota</taxon>
        <taxon>Metazoa</taxon>
        <taxon>Spiralia</taxon>
        <taxon>Lophotrochozoa</taxon>
        <taxon>Annelida</taxon>
        <taxon>Polychaeta</taxon>
        <taxon>Sedentaria</taxon>
        <taxon>Canalipalpata</taxon>
        <taxon>Terebellida</taxon>
        <taxon>Terebelliformia</taxon>
        <taxon>Alvinellidae</taxon>
        <taxon>Paralvinella</taxon>
    </lineage>
</organism>
<evidence type="ECO:0000256" key="7">
    <source>
        <dbReference type="ARBA" id="ARBA00023098"/>
    </source>
</evidence>
<dbReference type="GO" id="GO:0004758">
    <property type="term" value="F:serine C-palmitoyltransferase activity"/>
    <property type="evidence" value="ECO:0007669"/>
    <property type="project" value="TreeGrafter"/>
</dbReference>
<comment type="caution">
    <text evidence="11">The sequence shown here is derived from an EMBL/GenBank/DDBJ whole genome shotgun (WGS) entry which is preliminary data.</text>
</comment>
<dbReference type="PANTHER" id="PTHR47084:SF1">
    <property type="entry name" value="SERINE PALMITOYLTRANSFERASE SMALL SUBUNIT A"/>
    <property type="match status" value="1"/>
</dbReference>
<keyword evidence="4" id="KW-0256">Endoplasmic reticulum</keyword>
<dbReference type="PANTHER" id="PTHR47084">
    <property type="entry name" value="SERINE PALMITOYLTRANSFERASE SMALL SUBUNIT A"/>
    <property type="match status" value="1"/>
</dbReference>
<evidence type="ECO:0000256" key="3">
    <source>
        <dbReference type="ARBA" id="ARBA00022692"/>
    </source>
</evidence>
<accession>A0AAD9J7S4</accession>
<sequence length="73" mass="8757">MICRQMRQAYNYLLWLYFQYSVTMGLPLLEPWEIKVLNTTLICLFATTLYTTYIFLPPHLAMWGRVFSSINTR</sequence>
<evidence type="ECO:0000256" key="6">
    <source>
        <dbReference type="ARBA" id="ARBA00022989"/>
    </source>
</evidence>
<dbReference type="GO" id="GO:0046513">
    <property type="term" value="P:ceramide biosynthetic process"/>
    <property type="evidence" value="ECO:0007669"/>
    <property type="project" value="TreeGrafter"/>
</dbReference>
<dbReference type="GO" id="GO:0005789">
    <property type="term" value="C:endoplasmic reticulum membrane"/>
    <property type="evidence" value="ECO:0007669"/>
    <property type="project" value="UniProtKB-SubCell"/>
</dbReference>
<evidence type="ECO:0000256" key="8">
    <source>
        <dbReference type="ARBA" id="ARBA00023136"/>
    </source>
</evidence>
<dbReference type="AlphaFoldDB" id="A0AAD9J7S4"/>
<reference evidence="11" key="1">
    <citation type="journal article" date="2023" name="Mol. Biol. Evol.">
        <title>Third-Generation Sequencing Reveals the Adaptive Role of the Epigenome in Three Deep-Sea Polychaetes.</title>
        <authorList>
            <person name="Perez M."/>
            <person name="Aroh O."/>
            <person name="Sun Y."/>
            <person name="Lan Y."/>
            <person name="Juniper S.K."/>
            <person name="Young C.R."/>
            <person name="Angers B."/>
            <person name="Qian P.Y."/>
        </authorList>
    </citation>
    <scope>NUCLEOTIDE SEQUENCE</scope>
    <source>
        <strain evidence="11">P08H-3</strain>
    </source>
</reference>
<evidence type="ECO:0000256" key="2">
    <source>
        <dbReference type="ARBA" id="ARBA00005189"/>
    </source>
</evidence>
<evidence type="ECO:0000256" key="4">
    <source>
        <dbReference type="ARBA" id="ARBA00022824"/>
    </source>
</evidence>
<evidence type="ECO:0000256" key="10">
    <source>
        <dbReference type="SAM" id="Phobius"/>
    </source>
</evidence>
<keyword evidence="7" id="KW-0443">Lipid metabolism</keyword>
<gene>
    <name evidence="11" type="ORF">LSH36_518g02001</name>
</gene>
<evidence type="ECO:0000313" key="11">
    <source>
        <dbReference type="EMBL" id="KAK2148066.1"/>
    </source>
</evidence>
<keyword evidence="5" id="KW-0746">Sphingolipid metabolism</keyword>
<dbReference type="InterPro" id="IPR051900">
    <property type="entry name" value="SPT_small_subunit"/>
</dbReference>
<dbReference type="Proteomes" id="UP001208570">
    <property type="component" value="Unassembled WGS sequence"/>
</dbReference>
<proteinExistence type="inferred from homology"/>
<evidence type="ECO:0000256" key="5">
    <source>
        <dbReference type="ARBA" id="ARBA00022919"/>
    </source>
</evidence>
<dbReference type="EMBL" id="JAODUP010000518">
    <property type="protein sequence ID" value="KAK2148066.1"/>
    <property type="molecule type" value="Genomic_DNA"/>
</dbReference>
<feature type="transmembrane region" description="Helical" evidence="10">
    <location>
        <begin position="35"/>
        <end position="56"/>
    </location>
</feature>
<evidence type="ECO:0000256" key="9">
    <source>
        <dbReference type="ARBA" id="ARBA00038370"/>
    </source>
</evidence>
<evidence type="ECO:0008006" key="13">
    <source>
        <dbReference type="Google" id="ProtNLM"/>
    </source>
</evidence>
<comment type="similarity">
    <text evidence="9">Belongs to the SPTSS family. SPTSSA subfamily.</text>
</comment>
<keyword evidence="6 10" id="KW-1133">Transmembrane helix</keyword>
<feature type="transmembrane region" description="Helical" evidence="10">
    <location>
        <begin position="12"/>
        <end position="29"/>
    </location>
</feature>
<dbReference type="GO" id="GO:0017059">
    <property type="term" value="C:serine palmitoyltransferase complex"/>
    <property type="evidence" value="ECO:0007669"/>
    <property type="project" value="TreeGrafter"/>
</dbReference>
<keyword evidence="8 10" id="KW-0472">Membrane</keyword>
<protein>
    <recommendedName>
        <fullName evidence="13">Serine palmitoyltransferase small subunit B</fullName>
    </recommendedName>
</protein>
<comment type="pathway">
    <text evidence="2">Lipid metabolism.</text>
</comment>
<evidence type="ECO:0000313" key="12">
    <source>
        <dbReference type="Proteomes" id="UP001208570"/>
    </source>
</evidence>
<evidence type="ECO:0000256" key="1">
    <source>
        <dbReference type="ARBA" id="ARBA00004477"/>
    </source>
</evidence>
<keyword evidence="3 10" id="KW-0812">Transmembrane</keyword>
<dbReference type="InterPro" id="IPR024512">
    <property type="entry name" value="Ser_palmitoyltrfase_ssu-like"/>
</dbReference>